<comment type="caution">
    <text evidence="3">The sequence shown here is derived from an EMBL/GenBank/DDBJ whole genome shotgun (WGS) entry which is preliminary data.</text>
</comment>
<dbReference type="EMBL" id="MU155424">
    <property type="protein sequence ID" value="KAF9473673.1"/>
    <property type="molecule type" value="Genomic_DNA"/>
</dbReference>
<keyword evidence="2" id="KW-1133">Transmembrane helix</keyword>
<proteinExistence type="predicted"/>
<feature type="compositionally biased region" description="Polar residues" evidence="1">
    <location>
        <begin position="53"/>
        <end position="65"/>
    </location>
</feature>
<feature type="region of interest" description="Disordered" evidence="1">
    <location>
        <begin position="101"/>
        <end position="121"/>
    </location>
</feature>
<name>A0A9P5YPT0_9AGAR</name>
<feature type="compositionally biased region" description="Basic and acidic residues" evidence="1">
    <location>
        <begin position="14"/>
        <end position="51"/>
    </location>
</feature>
<evidence type="ECO:0000256" key="1">
    <source>
        <dbReference type="SAM" id="MobiDB-lite"/>
    </source>
</evidence>
<organism evidence="3 4">
    <name type="scientific">Pholiota conissans</name>
    <dbReference type="NCBI Taxonomy" id="109636"/>
    <lineage>
        <taxon>Eukaryota</taxon>
        <taxon>Fungi</taxon>
        <taxon>Dikarya</taxon>
        <taxon>Basidiomycota</taxon>
        <taxon>Agaricomycotina</taxon>
        <taxon>Agaricomycetes</taxon>
        <taxon>Agaricomycetidae</taxon>
        <taxon>Agaricales</taxon>
        <taxon>Agaricineae</taxon>
        <taxon>Strophariaceae</taxon>
        <taxon>Pholiota</taxon>
    </lineage>
</organism>
<protein>
    <submittedName>
        <fullName evidence="3">Uncharacterized protein</fullName>
    </submittedName>
</protein>
<accession>A0A9P5YPT0</accession>
<evidence type="ECO:0000256" key="2">
    <source>
        <dbReference type="SAM" id="Phobius"/>
    </source>
</evidence>
<reference evidence="3" key="1">
    <citation type="submission" date="2020-11" db="EMBL/GenBank/DDBJ databases">
        <authorList>
            <consortium name="DOE Joint Genome Institute"/>
            <person name="Ahrendt S."/>
            <person name="Riley R."/>
            <person name="Andreopoulos W."/>
            <person name="Labutti K."/>
            <person name="Pangilinan J."/>
            <person name="Ruiz-Duenas F.J."/>
            <person name="Barrasa J.M."/>
            <person name="Sanchez-Garcia M."/>
            <person name="Camarero S."/>
            <person name="Miyauchi S."/>
            <person name="Serrano A."/>
            <person name="Linde D."/>
            <person name="Babiker R."/>
            <person name="Drula E."/>
            <person name="Ayuso-Fernandez I."/>
            <person name="Pacheco R."/>
            <person name="Padilla G."/>
            <person name="Ferreira P."/>
            <person name="Barriuso J."/>
            <person name="Kellner H."/>
            <person name="Castanera R."/>
            <person name="Alfaro M."/>
            <person name="Ramirez L."/>
            <person name="Pisabarro A.G."/>
            <person name="Kuo A."/>
            <person name="Tritt A."/>
            <person name="Lipzen A."/>
            <person name="He G."/>
            <person name="Yan M."/>
            <person name="Ng V."/>
            <person name="Cullen D."/>
            <person name="Martin F."/>
            <person name="Rosso M.-N."/>
            <person name="Henrissat B."/>
            <person name="Hibbett D."/>
            <person name="Martinez A.T."/>
            <person name="Grigoriev I.V."/>
        </authorList>
    </citation>
    <scope>NUCLEOTIDE SEQUENCE</scope>
    <source>
        <strain evidence="3">CIRM-BRFM 674</strain>
    </source>
</reference>
<keyword evidence="2" id="KW-0472">Membrane</keyword>
<evidence type="ECO:0000313" key="4">
    <source>
        <dbReference type="Proteomes" id="UP000807469"/>
    </source>
</evidence>
<keyword evidence="2" id="KW-0812">Transmembrane</keyword>
<feature type="region of interest" description="Disordered" evidence="1">
    <location>
        <begin position="1"/>
        <end position="72"/>
    </location>
</feature>
<dbReference type="Proteomes" id="UP000807469">
    <property type="component" value="Unassembled WGS sequence"/>
</dbReference>
<gene>
    <name evidence="3" type="ORF">BDN70DRAFT_363049</name>
</gene>
<dbReference type="AlphaFoldDB" id="A0A9P5YPT0"/>
<sequence>MKHGESGPYVLRGRLIDGENKDRETRERETQECDRRCDATARHNDHDDASLQHEMSMQDDNTTMRDNGPKRQRYTLLPQPHIIIIIIILVYRLVPPPPYQISSSHRHSVSRRDHQTTALPL</sequence>
<keyword evidence="4" id="KW-1185">Reference proteome</keyword>
<feature type="transmembrane region" description="Helical" evidence="2">
    <location>
        <begin position="74"/>
        <end position="94"/>
    </location>
</feature>
<evidence type="ECO:0000313" key="3">
    <source>
        <dbReference type="EMBL" id="KAF9473673.1"/>
    </source>
</evidence>